<feature type="region of interest" description="Disordered" evidence="1">
    <location>
        <begin position="262"/>
        <end position="305"/>
    </location>
</feature>
<feature type="compositionally biased region" description="Low complexity" evidence="1">
    <location>
        <begin position="190"/>
        <end position="206"/>
    </location>
</feature>
<organism evidence="2 3">
    <name type="scientific">Aduncisulcus paluster</name>
    <dbReference type="NCBI Taxonomy" id="2918883"/>
    <lineage>
        <taxon>Eukaryota</taxon>
        <taxon>Metamonada</taxon>
        <taxon>Carpediemonas-like organisms</taxon>
        <taxon>Aduncisulcus</taxon>
    </lineage>
</organism>
<proteinExistence type="predicted"/>
<feature type="region of interest" description="Disordered" evidence="1">
    <location>
        <begin position="222"/>
        <end position="241"/>
    </location>
</feature>
<feature type="region of interest" description="Disordered" evidence="1">
    <location>
        <begin position="386"/>
        <end position="508"/>
    </location>
</feature>
<name>A0ABQ5KUC1_9EUKA</name>
<feature type="compositionally biased region" description="Basic and acidic residues" evidence="1">
    <location>
        <begin position="333"/>
        <end position="345"/>
    </location>
</feature>
<feature type="compositionally biased region" description="Basic and acidic residues" evidence="1">
    <location>
        <begin position="597"/>
        <end position="609"/>
    </location>
</feature>
<evidence type="ECO:0000313" key="3">
    <source>
        <dbReference type="Proteomes" id="UP001057375"/>
    </source>
</evidence>
<feature type="compositionally biased region" description="Polar residues" evidence="1">
    <location>
        <begin position="484"/>
        <end position="507"/>
    </location>
</feature>
<feature type="compositionally biased region" description="Basic and acidic residues" evidence="1">
    <location>
        <begin position="272"/>
        <end position="284"/>
    </location>
</feature>
<feature type="compositionally biased region" description="Polar residues" evidence="1">
    <location>
        <begin position="462"/>
        <end position="473"/>
    </location>
</feature>
<reference evidence="2" key="1">
    <citation type="submission" date="2022-03" db="EMBL/GenBank/DDBJ databases">
        <title>Draft genome sequence of Aduncisulcus paluster, a free-living microaerophilic Fornicata.</title>
        <authorList>
            <person name="Yuyama I."/>
            <person name="Kume K."/>
            <person name="Tamura T."/>
            <person name="Inagaki Y."/>
            <person name="Hashimoto T."/>
        </authorList>
    </citation>
    <scope>NUCLEOTIDE SEQUENCE</scope>
    <source>
        <strain evidence="2">NY0171</strain>
    </source>
</reference>
<sequence>MSRELRHLGVIEYILKGNPTVLGPYDASNDHRLRKVLLSLLSRFFDLCEGPRAENTSEYWSSVGVQLKCAIEMLFIEVAECAGSPPHLSRAYSFSQWANDVKYTQLGKTRAWNTLLQLFYSDRAHLCEFFSSHSMYGSSIDSRSLARLSSFGNRFFSFLHHIITSMFNYIDVETGPNSSRRRTLYIISSGRSESRSSTGSESFSRSGTHRREEMDVPYGIDMGSTDRDSKPFGASASASSQPRMEYGSFASMTYNMSVPSHPGMTGSVLDPSHGRSEEPRDHMFDMPMFKPKGDSGDDSDKKDKGKKRCFGQICLQDVEIVDKPQYSSSSSVEEDKNDGTGAKKEEKKKWGLFGLLRKCGTTDKEILEQQLIAKKGESEYLLSAKDDKIDGHDGDDDQVDITKPVGSGPVLHSPEVKPGPELPLQSSKSTVPHGKHVGEVDYGSFGPPVLPFPDIPKDSIEGQHSTLTSTPWGSSGAFFPPFKSSMTQSGEGGSTHNLTQHPSSSMHHFTGVRIPNPMLGDGFPSNPSTMMPDYWGDPRQHPLTSHGHPSYGLTHRSTYISDSAHTDPSIAHSDSTLSFLDEDSFTQPSAGEGMRANPDRSHGYADKSRFPQHPLQQHYYSGSSHMPQVPTGMHGMAHNPYGHAAYSRPWARDPMNYRYPGHVPYPHRGMEQDTVAPMGRYDSASSLSGMKAPIPGGVSLTSDHGDSLHHSGDTPRGSDGHPPRGSFPQNGRDSKPRLLASLSVDVFLKSDFQRRIRNSFAHGIGDAMNLLVRMCGRRVHGSISMTLDGSLRAVNDVNLNNGIVVLCPGKTSGRNAPRHALLHYTYSLSSQLREKLKYKGGSSGSKGNDDESSESSTHVQSHSISSDHPSHSTSIVDQHTHGKRDALSFGDVFVCVIVDGVLGEEEMTQARQVLNVPGKIPIVISHSGVVK</sequence>
<keyword evidence="3" id="KW-1185">Reference proteome</keyword>
<protein>
    <submittedName>
        <fullName evidence="2">Uncharacterized protein</fullName>
    </submittedName>
</protein>
<feature type="compositionally biased region" description="Basic and acidic residues" evidence="1">
    <location>
        <begin position="291"/>
        <end position="303"/>
    </location>
</feature>
<feature type="region of interest" description="Disordered" evidence="1">
    <location>
        <begin position="324"/>
        <end position="345"/>
    </location>
</feature>
<feature type="non-terminal residue" evidence="2">
    <location>
        <position position="931"/>
    </location>
</feature>
<feature type="compositionally biased region" description="Basic and acidic residues" evidence="1">
    <location>
        <begin position="703"/>
        <end position="722"/>
    </location>
</feature>
<feature type="compositionally biased region" description="Low complexity" evidence="1">
    <location>
        <begin position="854"/>
        <end position="874"/>
    </location>
</feature>
<comment type="caution">
    <text evidence="2">The sequence shown here is derived from an EMBL/GenBank/DDBJ whole genome shotgun (WGS) entry which is preliminary data.</text>
</comment>
<feature type="region of interest" description="Disordered" evidence="1">
    <location>
        <begin position="190"/>
        <end position="215"/>
    </location>
</feature>
<dbReference type="EMBL" id="BQXS01010908">
    <property type="protein sequence ID" value="GKT35034.1"/>
    <property type="molecule type" value="Genomic_DNA"/>
</dbReference>
<accession>A0ABQ5KUC1</accession>
<feature type="region of interest" description="Disordered" evidence="1">
    <location>
        <begin position="679"/>
        <end position="735"/>
    </location>
</feature>
<evidence type="ECO:0000313" key="2">
    <source>
        <dbReference type="EMBL" id="GKT35034.1"/>
    </source>
</evidence>
<dbReference type="Proteomes" id="UP001057375">
    <property type="component" value="Unassembled WGS sequence"/>
</dbReference>
<feature type="region of interest" description="Disordered" evidence="1">
    <location>
        <begin position="564"/>
        <end position="609"/>
    </location>
</feature>
<evidence type="ECO:0000256" key="1">
    <source>
        <dbReference type="SAM" id="MobiDB-lite"/>
    </source>
</evidence>
<gene>
    <name evidence="2" type="ORF">ADUPG1_008278</name>
</gene>
<feature type="region of interest" description="Disordered" evidence="1">
    <location>
        <begin position="837"/>
        <end position="879"/>
    </location>
</feature>